<proteinExistence type="predicted"/>
<gene>
    <name evidence="1" type="ORF">L0Y14_01195</name>
</gene>
<evidence type="ECO:0000313" key="2">
    <source>
        <dbReference type="Proteomes" id="UP001056649"/>
    </source>
</evidence>
<sequence length="61" mass="7154">MGEILTFKKRTLSDKHRGRGLCREGFHKWQTVKERQFDVKQGRLVTQFRCSRCGATKTKAL</sequence>
<keyword evidence="2" id="KW-1185">Reference proteome</keyword>
<evidence type="ECO:0000313" key="1">
    <source>
        <dbReference type="EMBL" id="USF87895.1"/>
    </source>
</evidence>
<dbReference type="Proteomes" id="UP001056649">
    <property type="component" value="Chromosome"/>
</dbReference>
<dbReference type="KEGG" id="eps:L0Y14_01195"/>
<dbReference type="AlphaFoldDB" id="A0A9J6ZYX6"/>
<protein>
    <submittedName>
        <fullName evidence="1">Uncharacterized protein</fullName>
    </submittedName>
</protein>
<dbReference type="EMBL" id="CP090569">
    <property type="protein sequence ID" value="USF87895.1"/>
    <property type="molecule type" value="Genomic_DNA"/>
</dbReference>
<dbReference type="RefSeq" id="WP_005961974.1">
    <property type="nucleotide sequence ID" value="NZ_CP090569.1"/>
</dbReference>
<organism evidence="1 2">
    <name type="scientific">Candidatus Endoriftia persephonae</name>
    <dbReference type="NCBI Taxonomy" id="393765"/>
    <lineage>
        <taxon>Bacteria</taxon>
        <taxon>Pseudomonadati</taxon>
        <taxon>Pseudomonadota</taxon>
        <taxon>Gammaproteobacteria</taxon>
        <taxon>Chromatiales</taxon>
        <taxon>Sedimenticolaceae</taxon>
        <taxon>Candidatus Endoriftia</taxon>
    </lineage>
</organism>
<name>A0A9J6ZYX6_9GAMM</name>
<reference evidence="1" key="1">
    <citation type="journal article" date="2022" name="Mol. Ecol. Resour.">
        <title>The complete and closed genome of the facultative generalist Candidatus Endoriftia persephone from deep-sea hydrothermal vents.</title>
        <authorList>
            <person name="de Oliveira A.L."/>
            <person name="Srivastava A."/>
            <person name="Espada-Hinojosa S."/>
            <person name="Bright M."/>
        </authorList>
    </citation>
    <scope>NUCLEOTIDE SEQUENCE</scope>
    <source>
        <strain evidence="1">Tica-EPR-9o50.N</strain>
    </source>
</reference>
<accession>A0A9J6ZYX6</accession>